<comment type="caution">
    <text evidence="4">The sequence shown here is derived from an EMBL/GenBank/DDBJ whole genome shotgun (WGS) entry which is preliminary data.</text>
</comment>
<sequence>MKYIDEFRHPDKLRQVIERMNAYRCENISLMEFCGGHTVAILKYGIRQVLPDGVRMLSGPGCPVCVTDNTELDRAMEYAVQENTILVTYGDMLRVPGSYKSLSFLKAEGADIRFVYSPLDALKTAETHPDKRVIFFAVGFETSAPAVAATILAAQRFNIKNFLVSSALKLTPPAARAILEMGEIKINGIVGPGHVSTIIGREAWDFIPRDYSIPVAISGFEPLDLLLSIEMLLHLIINNIAKVDNEYTRSVTAKGNIKAKEIMNHVFEVQDSAWRGLGVLPASGLNIKKEFETYDAGKQCSVSIKPVRSNPACKCAEVLRGLIESPECPLYKTVCTPVNPVGPCMVSSEGSCAAYFYYGQ</sequence>
<evidence type="ECO:0000256" key="3">
    <source>
        <dbReference type="ARBA" id="ARBA00023004"/>
    </source>
</evidence>
<dbReference type="Gene3D" id="6.10.20.100">
    <property type="match status" value="1"/>
</dbReference>
<dbReference type="GO" id="GO:0070025">
    <property type="term" value="F:carbon monoxide binding"/>
    <property type="evidence" value="ECO:0007669"/>
    <property type="project" value="TreeGrafter"/>
</dbReference>
<dbReference type="Pfam" id="PF01924">
    <property type="entry name" value="HypD"/>
    <property type="match status" value="1"/>
</dbReference>
<dbReference type="GO" id="GO:0051604">
    <property type="term" value="P:protein maturation"/>
    <property type="evidence" value="ECO:0007669"/>
    <property type="project" value="TreeGrafter"/>
</dbReference>
<dbReference type="InterPro" id="IPR002780">
    <property type="entry name" value="Hyd_form_HypD"/>
</dbReference>
<dbReference type="InterPro" id="IPR042244">
    <property type="entry name" value="HypD_2_sf"/>
</dbReference>
<dbReference type="NCBIfam" id="TIGR00075">
    <property type="entry name" value="hypD"/>
    <property type="match status" value="1"/>
</dbReference>
<dbReference type="GO" id="GO:0051539">
    <property type="term" value="F:4 iron, 4 sulfur cluster binding"/>
    <property type="evidence" value="ECO:0007669"/>
    <property type="project" value="TreeGrafter"/>
</dbReference>
<reference evidence="4 5" key="1">
    <citation type="journal article" date="2016" name="Nat. Commun.">
        <title>Thousands of microbial genomes shed light on interconnected biogeochemical processes in an aquifer system.</title>
        <authorList>
            <person name="Anantharaman K."/>
            <person name="Brown C.T."/>
            <person name="Hug L.A."/>
            <person name="Sharon I."/>
            <person name="Castelle C.J."/>
            <person name="Probst A.J."/>
            <person name="Thomas B.C."/>
            <person name="Singh A."/>
            <person name="Wilkins M.J."/>
            <person name="Karaoz U."/>
            <person name="Brodie E.L."/>
            <person name="Williams K.H."/>
            <person name="Hubbard S.S."/>
            <person name="Banfield J.F."/>
        </authorList>
    </citation>
    <scope>NUCLEOTIDE SEQUENCE [LARGE SCALE GENOMIC DNA]</scope>
</reference>
<comment type="similarity">
    <text evidence="1">Belongs to the HypD family.</text>
</comment>
<dbReference type="Proteomes" id="UP000178943">
    <property type="component" value="Unassembled WGS sequence"/>
</dbReference>
<evidence type="ECO:0000256" key="2">
    <source>
        <dbReference type="ARBA" id="ARBA00022723"/>
    </source>
</evidence>
<dbReference type="STRING" id="1817863.A2Y62_05615"/>
<protein>
    <submittedName>
        <fullName evidence="4">Hydrogenase formation protein HypD</fullName>
    </submittedName>
</protein>
<proteinExistence type="inferred from homology"/>
<gene>
    <name evidence="4" type="ORF">A2Y62_05615</name>
</gene>
<evidence type="ECO:0000313" key="5">
    <source>
        <dbReference type="Proteomes" id="UP000178943"/>
    </source>
</evidence>
<dbReference type="AlphaFoldDB" id="A0A1F5VXF6"/>
<keyword evidence="3" id="KW-0408">Iron</keyword>
<keyword evidence="2" id="KW-0479">Metal-binding</keyword>
<dbReference type="EMBL" id="MFGW01000022">
    <property type="protein sequence ID" value="OGF68088.1"/>
    <property type="molecule type" value="Genomic_DNA"/>
</dbReference>
<dbReference type="Gene3D" id="3.40.50.11750">
    <property type="entry name" value="HypD, alpha/beta domain 1"/>
    <property type="match status" value="2"/>
</dbReference>
<evidence type="ECO:0000313" key="4">
    <source>
        <dbReference type="EMBL" id="OGF68088.1"/>
    </source>
</evidence>
<evidence type="ECO:0000256" key="1">
    <source>
        <dbReference type="ARBA" id="ARBA00007888"/>
    </source>
</evidence>
<dbReference type="PANTHER" id="PTHR30149">
    <property type="entry name" value="HYDROGENASE PROTEIN ASSEMBLY PROTEIN HYPD"/>
    <property type="match status" value="1"/>
</dbReference>
<dbReference type="PIRSF" id="PIRSF005622">
    <property type="entry name" value="Hydrgn_mat_hypD"/>
    <property type="match status" value="1"/>
</dbReference>
<dbReference type="InterPro" id="IPR042243">
    <property type="entry name" value="HypD_1"/>
</dbReference>
<accession>A0A1F5VXF6</accession>
<dbReference type="PANTHER" id="PTHR30149:SF0">
    <property type="entry name" value="HYDROGENASE MATURATION FACTOR HYPD"/>
    <property type="match status" value="1"/>
</dbReference>
<name>A0A1F5VXF6_9BACT</name>
<dbReference type="GO" id="GO:0005506">
    <property type="term" value="F:iron ion binding"/>
    <property type="evidence" value="ECO:0007669"/>
    <property type="project" value="TreeGrafter"/>
</dbReference>
<organism evidence="4 5">
    <name type="scientific">Candidatus Fischerbacteria bacterium RBG_13_37_8</name>
    <dbReference type="NCBI Taxonomy" id="1817863"/>
    <lineage>
        <taxon>Bacteria</taxon>
        <taxon>Candidatus Fischeribacteriota</taxon>
    </lineage>
</organism>